<dbReference type="Gene3D" id="3.90.70.10">
    <property type="entry name" value="Cysteine proteinases"/>
    <property type="match status" value="1"/>
</dbReference>
<evidence type="ECO:0000313" key="9">
    <source>
        <dbReference type="EMBL" id="GFR68265.1"/>
    </source>
</evidence>
<comment type="similarity">
    <text evidence="2">Belongs to the peptidase C19 family.</text>
</comment>
<keyword evidence="6 9" id="KW-0378">Hydrolase</keyword>
<dbReference type="GO" id="GO:0004843">
    <property type="term" value="F:cysteine-type deubiquitinase activity"/>
    <property type="evidence" value="ECO:0007669"/>
    <property type="project" value="UniProtKB-EC"/>
</dbReference>
<dbReference type="PANTHER" id="PTHR21646">
    <property type="entry name" value="UBIQUITIN CARBOXYL-TERMINAL HYDROLASE"/>
    <property type="match status" value="1"/>
</dbReference>
<evidence type="ECO:0000259" key="8">
    <source>
        <dbReference type="PROSITE" id="PS50235"/>
    </source>
</evidence>
<protein>
    <recommendedName>
        <fullName evidence="3">ubiquitinyl hydrolase 1</fullName>
        <ecNumber evidence="3">3.4.19.12</ecNumber>
    </recommendedName>
</protein>
<evidence type="ECO:0000256" key="4">
    <source>
        <dbReference type="ARBA" id="ARBA00022670"/>
    </source>
</evidence>
<dbReference type="PANTHER" id="PTHR21646:SF24">
    <property type="entry name" value="UBIQUITIN CARBOXYL-TERMINAL HYDROLASE"/>
    <property type="match status" value="1"/>
</dbReference>
<dbReference type="InterPro" id="IPR001394">
    <property type="entry name" value="Peptidase_C19_UCH"/>
</dbReference>
<evidence type="ECO:0000256" key="1">
    <source>
        <dbReference type="ARBA" id="ARBA00000707"/>
    </source>
</evidence>
<dbReference type="EC" id="3.4.19.12" evidence="3"/>
<sequence>MFLWSKTRLYAIDACDRTHVAVDWSKAAKDRFYDDKAAESFEEHLSMKYRGGQKKPVIQLHDCLKLFMKEEQLSEQDPWYCPDCKLHKQATKKFDLWSLPDVLIIHLKRFHYNSMYRNKIDALVEFPTQGLDLSNYIINEESPVKNEYDLIAVTNHFGGLGGGHYTAYAKNKDDKTWYCFDDSSVSGASPESVASNTSAYVLVYQRTQPAGPAAPRPATETLRSGMIPIPVVHIQNNDISTHSGGPSSPKDLYMANKQENGEEEADGMDGITVLI</sequence>
<proteinExistence type="inferred from homology"/>
<keyword evidence="4" id="KW-0645">Protease</keyword>
<dbReference type="EMBL" id="BMAT01000548">
    <property type="protein sequence ID" value="GFR68265.1"/>
    <property type="molecule type" value="Genomic_DNA"/>
</dbReference>
<dbReference type="GO" id="GO:0016579">
    <property type="term" value="P:protein deubiquitination"/>
    <property type="evidence" value="ECO:0007669"/>
    <property type="project" value="InterPro"/>
</dbReference>
<comment type="caution">
    <text evidence="9">The sequence shown here is derived from an EMBL/GenBank/DDBJ whole genome shotgun (WGS) entry which is preliminary data.</text>
</comment>
<feature type="domain" description="USP" evidence="8">
    <location>
        <begin position="1"/>
        <end position="207"/>
    </location>
</feature>
<organism evidence="9 10">
    <name type="scientific">Elysia marginata</name>
    <dbReference type="NCBI Taxonomy" id="1093978"/>
    <lineage>
        <taxon>Eukaryota</taxon>
        <taxon>Metazoa</taxon>
        <taxon>Spiralia</taxon>
        <taxon>Lophotrochozoa</taxon>
        <taxon>Mollusca</taxon>
        <taxon>Gastropoda</taxon>
        <taxon>Heterobranchia</taxon>
        <taxon>Euthyneura</taxon>
        <taxon>Panpulmonata</taxon>
        <taxon>Sacoglossa</taxon>
        <taxon>Placobranchoidea</taxon>
        <taxon>Plakobranchidae</taxon>
        <taxon>Elysia</taxon>
    </lineage>
</organism>
<dbReference type="Proteomes" id="UP000762676">
    <property type="component" value="Unassembled WGS sequence"/>
</dbReference>
<dbReference type="GO" id="GO:0006508">
    <property type="term" value="P:proteolysis"/>
    <property type="evidence" value="ECO:0007669"/>
    <property type="project" value="UniProtKB-KW"/>
</dbReference>
<dbReference type="InterPro" id="IPR028889">
    <property type="entry name" value="USP"/>
</dbReference>
<evidence type="ECO:0000256" key="7">
    <source>
        <dbReference type="ARBA" id="ARBA00022807"/>
    </source>
</evidence>
<evidence type="ECO:0000256" key="2">
    <source>
        <dbReference type="ARBA" id="ARBA00009085"/>
    </source>
</evidence>
<dbReference type="SUPFAM" id="SSF54001">
    <property type="entry name" value="Cysteine proteinases"/>
    <property type="match status" value="1"/>
</dbReference>
<evidence type="ECO:0000313" key="10">
    <source>
        <dbReference type="Proteomes" id="UP000762676"/>
    </source>
</evidence>
<evidence type="ECO:0000256" key="6">
    <source>
        <dbReference type="ARBA" id="ARBA00022801"/>
    </source>
</evidence>
<reference evidence="9 10" key="1">
    <citation type="journal article" date="2021" name="Elife">
        <title>Chloroplast acquisition without the gene transfer in kleptoplastic sea slugs, Plakobranchus ocellatus.</title>
        <authorList>
            <person name="Maeda T."/>
            <person name="Takahashi S."/>
            <person name="Yoshida T."/>
            <person name="Shimamura S."/>
            <person name="Takaki Y."/>
            <person name="Nagai Y."/>
            <person name="Toyoda A."/>
            <person name="Suzuki Y."/>
            <person name="Arimoto A."/>
            <person name="Ishii H."/>
            <person name="Satoh N."/>
            <person name="Nishiyama T."/>
            <person name="Hasebe M."/>
            <person name="Maruyama T."/>
            <person name="Minagawa J."/>
            <person name="Obokata J."/>
            <person name="Shigenobu S."/>
        </authorList>
    </citation>
    <scope>NUCLEOTIDE SEQUENCE [LARGE SCALE GENOMIC DNA]</scope>
</reference>
<accession>A0AAV4F5I0</accession>
<name>A0AAV4F5I0_9GAST</name>
<dbReference type="InterPro" id="IPR018200">
    <property type="entry name" value="USP_CS"/>
</dbReference>
<dbReference type="Pfam" id="PF00443">
    <property type="entry name" value="UCH"/>
    <property type="match status" value="1"/>
</dbReference>
<dbReference type="CDD" id="cd02674">
    <property type="entry name" value="Peptidase_C19R"/>
    <property type="match status" value="1"/>
</dbReference>
<comment type="catalytic activity">
    <reaction evidence="1">
        <text>Thiol-dependent hydrolysis of ester, thioester, amide, peptide and isopeptide bonds formed by the C-terminal Gly of ubiquitin (a 76-residue protein attached to proteins as an intracellular targeting signal).</text>
        <dbReference type="EC" id="3.4.19.12"/>
    </reaction>
</comment>
<dbReference type="AlphaFoldDB" id="A0AAV4F5I0"/>
<keyword evidence="10" id="KW-1185">Reference proteome</keyword>
<dbReference type="InterPro" id="IPR050185">
    <property type="entry name" value="Ub_carboxyl-term_hydrolase"/>
</dbReference>
<evidence type="ECO:0000256" key="5">
    <source>
        <dbReference type="ARBA" id="ARBA00022786"/>
    </source>
</evidence>
<keyword evidence="5" id="KW-0833">Ubl conjugation pathway</keyword>
<dbReference type="PROSITE" id="PS50235">
    <property type="entry name" value="USP_3"/>
    <property type="match status" value="1"/>
</dbReference>
<gene>
    <name evidence="9" type="ORF">ElyMa_000273100</name>
</gene>
<keyword evidence="7" id="KW-0788">Thiol protease</keyword>
<dbReference type="InterPro" id="IPR038765">
    <property type="entry name" value="Papain-like_cys_pep_sf"/>
</dbReference>
<dbReference type="PROSITE" id="PS00973">
    <property type="entry name" value="USP_2"/>
    <property type="match status" value="1"/>
</dbReference>
<evidence type="ECO:0000256" key="3">
    <source>
        <dbReference type="ARBA" id="ARBA00012759"/>
    </source>
</evidence>